<dbReference type="EMBL" id="JBHUHY010000009">
    <property type="protein sequence ID" value="MFD2187208.1"/>
    <property type="molecule type" value="Genomic_DNA"/>
</dbReference>
<evidence type="ECO:0008006" key="3">
    <source>
        <dbReference type="Google" id="ProtNLM"/>
    </source>
</evidence>
<comment type="caution">
    <text evidence="1">The sequence shown here is derived from an EMBL/GenBank/DDBJ whole genome shotgun (WGS) entry which is preliminary data.</text>
</comment>
<evidence type="ECO:0000313" key="2">
    <source>
        <dbReference type="Proteomes" id="UP001597344"/>
    </source>
</evidence>
<organism evidence="1 2">
    <name type="scientific">Aquimarina celericrescens</name>
    <dbReference type="NCBI Taxonomy" id="1964542"/>
    <lineage>
        <taxon>Bacteria</taxon>
        <taxon>Pseudomonadati</taxon>
        <taxon>Bacteroidota</taxon>
        <taxon>Flavobacteriia</taxon>
        <taxon>Flavobacteriales</taxon>
        <taxon>Flavobacteriaceae</taxon>
        <taxon>Aquimarina</taxon>
    </lineage>
</organism>
<dbReference type="RefSeq" id="WP_378320205.1">
    <property type="nucleotide sequence ID" value="NZ_JBHUHY010000009.1"/>
</dbReference>
<reference evidence="2" key="1">
    <citation type="journal article" date="2019" name="Int. J. Syst. Evol. Microbiol.">
        <title>The Global Catalogue of Microorganisms (GCM) 10K type strain sequencing project: providing services to taxonomists for standard genome sequencing and annotation.</title>
        <authorList>
            <consortium name="The Broad Institute Genomics Platform"/>
            <consortium name="The Broad Institute Genome Sequencing Center for Infectious Disease"/>
            <person name="Wu L."/>
            <person name="Ma J."/>
        </authorList>
    </citation>
    <scope>NUCLEOTIDE SEQUENCE [LARGE SCALE GENOMIC DNA]</scope>
    <source>
        <strain evidence="2">DT92</strain>
    </source>
</reference>
<dbReference type="Proteomes" id="UP001597344">
    <property type="component" value="Unassembled WGS sequence"/>
</dbReference>
<accession>A0ABW5AW56</accession>
<keyword evidence="2" id="KW-1185">Reference proteome</keyword>
<evidence type="ECO:0000313" key="1">
    <source>
        <dbReference type="EMBL" id="MFD2187208.1"/>
    </source>
</evidence>
<name>A0ABW5AW56_9FLAO</name>
<sequence>MLHKILENAKVLSKNQQKFINGGAVCHDPLGDPCAGEIVNCECVVNIDGLP</sequence>
<proteinExistence type="predicted"/>
<gene>
    <name evidence="1" type="ORF">ACFSJT_10455</name>
</gene>
<protein>
    <recommendedName>
        <fullName evidence="3">Bacteriocin</fullName>
    </recommendedName>
</protein>